<protein>
    <submittedName>
        <fullName evidence="1">Uncharacterized protein</fullName>
    </submittedName>
</protein>
<gene>
    <name evidence="1" type="ORF">MRATA1EN3_LOCUS13680</name>
</gene>
<sequence length="81" mass="9243">MQSEVLQGQREGAEMRSDGHLLGCDKFTLHDSDLRLCLQPREGLRRSRRLHAHLNAVELRLRHVGPHGNRTHPPSFQKTTG</sequence>
<evidence type="ECO:0000313" key="2">
    <source>
        <dbReference type="Proteomes" id="UP001162501"/>
    </source>
</evidence>
<accession>A0ACB0ENY5</accession>
<dbReference type="EMBL" id="OX596107">
    <property type="protein sequence ID" value="CAI9702467.1"/>
    <property type="molecule type" value="Genomic_DNA"/>
</dbReference>
<evidence type="ECO:0000313" key="1">
    <source>
        <dbReference type="EMBL" id="CAI9702467.1"/>
    </source>
</evidence>
<proteinExistence type="predicted"/>
<reference evidence="1" key="1">
    <citation type="submission" date="2023-05" db="EMBL/GenBank/DDBJ databases">
        <authorList>
            <consortium name="ELIXIR-Norway"/>
        </authorList>
    </citation>
    <scope>NUCLEOTIDE SEQUENCE</scope>
</reference>
<name>A0ACB0ENY5_RANTA</name>
<organism evidence="1 2">
    <name type="scientific">Rangifer tarandus platyrhynchus</name>
    <name type="common">Svalbard reindeer</name>
    <dbReference type="NCBI Taxonomy" id="3082113"/>
    <lineage>
        <taxon>Eukaryota</taxon>
        <taxon>Metazoa</taxon>
        <taxon>Chordata</taxon>
        <taxon>Craniata</taxon>
        <taxon>Vertebrata</taxon>
        <taxon>Euteleostomi</taxon>
        <taxon>Mammalia</taxon>
        <taxon>Eutheria</taxon>
        <taxon>Laurasiatheria</taxon>
        <taxon>Artiodactyla</taxon>
        <taxon>Ruminantia</taxon>
        <taxon>Pecora</taxon>
        <taxon>Cervidae</taxon>
        <taxon>Odocoileinae</taxon>
        <taxon>Rangifer</taxon>
    </lineage>
</organism>
<dbReference type="Proteomes" id="UP001162501">
    <property type="component" value="Chromosome 23"/>
</dbReference>